<dbReference type="EMBL" id="FOYZ01000005">
    <property type="protein sequence ID" value="SFR76218.1"/>
    <property type="molecule type" value="Genomic_DNA"/>
</dbReference>
<dbReference type="AlphaFoldDB" id="A0A1I6JB93"/>
<reference evidence="1 2" key="1">
    <citation type="submission" date="2016-10" db="EMBL/GenBank/DDBJ databases">
        <authorList>
            <person name="de Groot N.N."/>
        </authorList>
    </citation>
    <scope>NUCLEOTIDE SEQUENCE [LARGE SCALE GENOMIC DNA]</scope>
    <source>
        <strain evidence="1 2">743A</strain>
    </source>
</reference>
<keyword evidence="2" id="KW-1185">Reference proteome</keyword>
<dbReference type="GO" id="GO:0004252">
    <property type="term" value="F:serine-type endopeptidase activity"/>
    <property type="evidence" value="ECO:0007669"/>
    <property type="project" value="InterPro"/>
</dbReference>
<evidence type="ECO:0000313" key="1">
    <source>
        <dbReference type="EMBL" id="SFR76218.1"/>
    </source>
</evidence>
<dbReference type="STRING" id="37658.SAMN05661086_01524"/>
<gene>
    <name evidence="1" type="ORF">SAMN05661086_01524</name>
</gene>
<dbReference type="InterPro" id="IPR036852">
    <property type="entry name" value="Peptidase_S8/S53_dom_sf"/>
</dbReference>
<evidence type="ECO:0000313" key="2">
    <source>
        <dbReference type="Proteomes" id="UP000199659"/>
    </source>
</evidence>
<proteinExistence type="predicted"/>
<dbReference type="Proteomes" id="UP000199659">
    <property type="component" value="Unassembled WGS sequence"/>
</dbReference>
<dbReference type="GO" id="GO:0006508">
    <property type="term" value="P:proteolysis"/>
    <property type="evidence" value="ECO:0007669"/>
    <property type="project" value="InterPro"/>
</dbReference>
<accession>A0A1I6JB93</accession>
<sequence length="53" mass="6052">MISLYETPGEKVKAYLIAGTRKLSFQREYPNTDTGYGALCLNDTFRWIGITTF</sequence>
<name>A0A1I6JB93_9FIRM</name>
<protein>
    <submittedName>
        <fullName evidence="1">Uncharacterized protein</fullName>
    </submittedName>
</protein>
<dbReference type="Gene3D" id="3.40.50.200">
    <property type="entry name" value="Peptidase S8/S53 domain"/>
    <property type="match status" value="1"/>
</dbReference>
<dbReference type="RefSeq" id="WP_177214613.1">
    <property type="nucleotide sequence ID" value="NZ_FOYZ01000005.1"/>
</dbReference>
<organism evidence="1 2">
    <name type="scientific">Anaeromicropila populeti</name>
    <dbReference type="NCBI Taxonomy" id="37658"/>
    <lineage>
        <taxon>Bacteria</taxon>
        <taxon>Bacillati</taxon>
        <taxon>Bacillota</taxon>
        <taxon>Clostridia</taxon>
        <taxon>Lachnospirales</taxon>
        <taxon>Lachnospiraceae</taxon>
        <taxon>Anaeromicropila</taxon>
    </lineage>
</organism>